<gene>
    <name evidence="8" type="ORF">E3O06_06740</name>
</gene>
<dbReference type="OrthoDB" id="4741951at2"/>
<evidence type="ECO:0000256" key="1">
    <source>
        <dbReference type="ARBA" id="ARBA00001927"/>
    </source>
</evidence>
<dbReference type="Pfam" id="PF13459">
    <property type="entry name" value="Fer4_15"/>
    <property type="match status" value="1"/>
</dbReference>
<protein>
    <submittedName>
        <fullName evidence="8">Ferredoxin</fullName>
    </submittedName>
</protein>
<keyword evidence="2" id="KW-0813">Transport</keyword>
<keyword evidence="3" id="KW-0479">Metal-binding</keyword>
<evidence type="ECO:0000256" key="3">
    <source>
        <dbReference type="ARBA" id="ARBA00022723"/>
    </source>
</evidence>
<keyword evidence="9" id="KW-1185">Reference proteome</keyword>
<dbReference type="GO" id="GO:0051538">
    <property type="term" value="F:3 iron, 4 sulfur cluster binding"/>
    <property type="evidence" value="ECO:0007669"/>
    <property type="project" value="UniProtKB-KW"/>
</dbReference>
<dbReference type="SUPFAM" id="SSF54862">
    <property type="entry name" value="4Fe-4S ferredoxins"/>
    <property type="match status" value="1"/>
</dbReference>
<keyword evidence="5" id="KW-0408">Iron</keyword>
<evidence type="ECO:0000256" key="7">
    <source>
        <dbReference type="ARBA" id="ARBA00023291"/>
    </source>
</evidence>
<keyword evidence="7" id="KW-0003">3Fe-4S</keyword>
<keyword evidence="4" id="KW-0249">Electron transport</keyword>
<dbReference type="RefSeq" id="WP_134502220.1">
    <property type="nucleotide sequence ID" value="NZ_SOEY01000009.1"/>
</dbReference>
<dbReference type="GO" id="GO:0046872">
    <property type="term" value="F:metal ion binding"/>
    <property type="evidence" value="ECO:0007669"/>
    <property type="project" value="UniProtKB-KW"/>
</dbReference>
<name>A0A4R8V254_9MICO</name>
<evidence type="ECO:0000256" key="4">
    <source>
        <dbReference type="ARBA" id="ARBA00022982"/>
    </source>
</evidence>
<dbReference type="AlphaFoldDB" id="A0A4R8V254"/>
<evidence type="ECO:0000256" key="2">
    <source>
        <dbReference type="ARBA" id="ARBA00022448"/>
    </source>
</evidence>
<evidence type="ECO:0000256" key="6">
    <source>
        <dbReference type="ARBA" id="ARBA00023014"/>
    </source>
</evidence>
<accession>A0A4R8V254</accession>
<sequence length="66" mass="7174">MRIEATRHLCQSYGNCVAIDPDHLDLDDEGLVIVTRDTVEDGELATVQAGIRSCPVNALLLVDAHD</sequence>
<dbReference type="PANTHER" id="PTHR36923:SF3">
    <property type="entry name" value="FERREDOXIN"/>
    <property type="match status" value="1"/>
</dbReference>
<keyword evidence="6" id="KW-0411">Iron-sulfur</keyword>
<reference evidence="8 9" key="1">
    <citation type="submission" date="2019-03" db="EMBL/GenBank/DDBJ databases">
        <title>Genomics of glacier-inhabiting Cryobacterium strains.</title>
        <authorList>
            <person name="Liu Q."/>
            <person name="Xin Y.-H."/>
        </authorList>
    </citation>
    <scope>NUCLEOTIDE SEQUENCE [LARGE SCALE GENOMIC DNA]</scope>
    <source>
        <strain evidence="8 9">HLT2-23</strain>
    </source>
</reference>
<dbReference type="EMBL" id="SOEY01000009">
    <property type="protein sequence ID" value="TFB75025.1"/>
    <property type="molecule type" value="Genomic_DNA"/>
</dbReference>
<dbReference type="InterPro" id="IPR051269">
    <property type="entry name" value="Fe-S_cluster_ET"/>
</dbReference>
<dbReference type="PANTHER" id="PTHR36923">
    <property type="entry name" value="FERREDOXIN"/>
    <property type="match status" value="1"/>
</dbReference>
<organism evidence="8 9">
    <name type="scientific">Cryobacterium glaciale</name>
    <dbReference type="NCBI Taxonomy" id="1259145"/>
    <lineage>
        <taxon>Bacteria</taxon>
        <taxon>Bacillati</taxon>
        <taxon>Actinomycetota</taxon>
        <taxon>Actinomycetes</taxon>
        <taxon>Micrococcales</taxon>
        <taxon>Microbacteriaceae</taxon>
        <taxon>Cryobacterium</taxon>
    </lineage>
</organism>
<evidence type="ECO:0000256" key="5">
    <source>
        <dbReference type="ARBA" id="ARBA00023004"/>
    </source>
</evidence>
<comment type="cofactor">
    <cofactor evidence="1">
        <name>[3Fe-4S] cluster</name>
        <dbReference type="ChEBI" id="CHEBI:21137"/>
    </cofactor>
</comment>
<dbReference type="Proteomes" id="UP000298173">
    <property type="component" value="Unassembled WGS sequence"/>
</dbReference>
<comment type="caution">
    <text evidence="8">The sequence shown here is derived from an EMBL/GenBank/DDBJ whole genome shotgun (WGS) entry which is preliminary data.</text>
</comment>
<evidence type="ECO:0000313" key="9">
    <source>
        <dbReference type="Proteomes" id="UP000298173"/>
    </source>
</evidence>
<proteinExistence type="predicted"/>
<evidence type="ECO:0000313" key="8">
    <source>
        <dbReference type="EMBL" id="TFB75025.1"/>
    </source>
</evidence>
<dbReference type="Gene3D" id="3.30.70.20">
    <property type="match status" value="1"/>
</dbReference>